<protein>
    <recommendedName>
        <fullName evidence="5">CUB domain-containing protein</fullName>
    </recommendedName>
</protein>
<feature type="compositionally biased region" description="Basic and acidic residues" evidence="4">
    <location>
        <begin position="75"/>
        <end position="85"/>
    </location>
</feature>
<organism evidence="6">
    <name type="scientific">Cotesia chilonis</name>
    <dbReference type="NCBI Taxonomy" id="89804"/>
    <lineage>
        <taxon>Eukaryota</taxon>
        <taxon>Metazoa</taxon>
        <taxon>Ecdysozoa</taxon>
        <taxon>Arthropoda</taxon>
        <taxon>Hexapoda</taxon>
        <taxon>Insecta</taxon>
        <taxon>Pterygota</taxon>
        <taxon>Neoptera</taxon>
        <taxon>Endopterygota</taxon>
        <taxon>Hymenoptera</taxon>
        <taxon>Apocrita</taxon>
        <taxon>Ichneumonoidea</taxon>
        <taxon>Braconidae</taxon>
        <taxon>Microgastrinae</taxon>
        <taxon>Cotesia</taxon>
    </lineage>
</organism>
<dbReference type="SUPFAM" id="SSF49854">
    <property type="entry name" value="Spermadhesin, CUB domain"/>
    <property type="match status" value="2"/>
</dbReference>
<dbReference type="PROSITE" id="PS01180">
    <property type="entry name" value="CUB"/>
    <property type="match status" value="2"/>
</dbReference>
<accession>A0A411G6B0</accession>
<feature type="domain" description="CUB" evidence="5">
    <location>
        <begin position="506"/>
        <end position="624"/>
    </location>
</feature>
<dbReference type="PROSITE" id="PS01209">
    <property type="entry name" value="LDLRA_1"/>
    <property type="match status" value="1"/>
</dbReference>
<evidence type="ECO:0000256" key="2">
    <source>
        <dbReference type="ARBA" id="ARBA00023157"/>
    </source>
</evidence>
<dbReference type="CDD" id="cd00041">
    <property type="entry name" value="CUB"/>
    <property type="match status" value="2"/>
</dbReference>
<dbReference type="InterPro" id="IPR002172">
    <property type="entry name" value="LDrepeatLR_classA_rpt"/>
</dbReference>
<dbReference type="InterPro" id="IPR035914">
    <property type="entry name" value="Sperma_CUB_dom_sf"/>
</dbReference>
<keyword evidence="1" id="KW-0677">Repeat</keyword>
<name>A0A411G6B0_9HYME</name>
<dbReference type="InterPro" id="IPR023415">
    <property type="entry name" value="LDLR_class-A_CS"/>
</dbReference>
<reference evidence="6" key="1">
    <citation type="submission" date="2018-05" db="EMBL/GenBank/DDBJ databases">
        <title>Proteins involved in passive avoidance of endoparasitoid Cotesia chilonis to evade its host Chilo suppressalis immune responses.</title>
        <authorList>
            <person name="Teng Z."/>
            <person name="Ye X."/>
            <person name="Wu H."/>
            <person name="Xiong S."/>
            <person name="Xu G."/>
            <person name="Fang Q."/>
            <person name="Ye G."/>
        </authorList>
    </citation>
    <scope>NUCLEOTIDE SEQUENCE</scope>
    <source>
        <tissue evidence="6">Ovary</tissue>
    </source>
</reference>
<evidence type="ECO:0000259" key="5">
    <source>
        <dbReference type="PROSITE" id="PS01180"/>
    </source>
</evidence>
<dbReference type="AlphaFoldDB" id="A0A411G6B0"/>
<dbReference type="EMBL" id="MH365616">
    <property type="protein sequence ID" value="QBB01425.1"/>
    <property type="molecule type" value="mRNA"/>
</dbReference>
<dbReference type="PANTHER" id="PTHR24251:SF28">
    <property type="entry name" value="NEUROPILIN AND TOLLOID-LIKE, ISOFORM B"/>
    <property type="match status" value="1"/>
</dbReference>
<feature type="disulfide bond" evidence="3">
    <location>
        <begin position="634"/>
        <end position="646"/>
    </location>
</feature>
<proteinExistence type="evidence at transcript level"/>
<dbReference type="SMART" id="SM00042">
    <property type="entry name" value="CUB"/>
    <property type="match status" value="2"/>
</dbReference>
<feature type="region of interest" description="Disordered" evidence="4">
    <location>
        <begin position="55"/>
        <end position="113"/>
    </location>
</feature>
<dbReference type="Pfam" id="PF00431">
    <property type="entry name" value="CUB"/>
    <property type="match status" value="2"/>
</dbReference>
<dbReference type="InterPro" id="IPR000859">
    <property type="entry name" value="CUB_dom"/>
</dbReference>
<feature type="disulfide bond" evidence="3">
    <location>
        <begin position="641"/>
        <end position="659"/>
    </location>
</feature>
<feature type="domain" description="CUB" evidence="5">
    <location>
        <begin position="369"/>
        <end position="491"/>
    </location>
</feature>
<feature type="compositionally biased region" description="Basic and acidic residues" evidence="4">
    <location>
        <begin position="93"/>
        <end position="105"/>
    </location>
</feature>
<evidence type="ECO:0000313" key="6">
    <source>
        <dbReference type="EMBL" id="QBB01425.1"/>
    </source>
</evidence>
<keyword evidence="2 3" id="KW-1015">Disulfide bond</keyword>
<dbReference type="PROSITE" id="PS50068">
    <property type="entry name" value="LDLRA_2"/>
    <property type="match status" value="1"/>
</dbReference>
<evidence type="ECO:0000256" key="4">
    <source>
        <dbReference type="SAM" id="MobiDB-lite"/>
    </source>
</evidence>
<evidence type="ECO:0000256" key="1">
    <source>
        <dbReference type="ARBA" id="ARBA00022737"/>
    </source>
</evidence>
<dbReference type="Gene3D" id="2.60.120.290">
    <property type="entry name" value="Spermadhesin, CUB domain"/>
    <property type="match status" value="2"/>
</dbReference>
<evidence type="ECO:0000256" key="3">
    <source>
        <dbReference type="PROSITE-ProRule" id="PRU00124"/>
    </source>
</evidence>
<comment type="caution">
    <text evidence="3">Lacks conserved residue(s) required for the propagation of feature annotation.</text>
</comment>
<sequence length="690" mass="79008">MCLPRAFVIVIVKSRDGRRTRFKYINVREVSTMVARLPQQVLLFLVLVVRVNSGSTDRTKEPEQSDMVSRGNKASLDKESTRFESLEGVTGVQKEDHPERVERPKVSSPNIPSAKMISSAHINALTAITERTSYLSDNRKMENDIDLWELRKGEKIDKTNRVLPDTTISLFTQPGLPNRVSFQSVPNQLATPERKEARLTSLSGFLATTDSGKRFQEPGQSKFPRIKSVEIEDHRGNVRQILDAEETAETTQVSPISLGSKTQMDLAITAVDDDSTNHSQIENNVEIVSHISDRNSRVSSHPLRFQSEASVKQVTLTSISVTTTSIDKDEFIHSTVNRWTRKKNSEATLPSTAVSLPRRYMRDITETNCDKFEIGDETKREFYSPNYPLNYPPLQDCVRILEADKGMLIKLDFRDYFELEAPMPTNDKELECAFDYLEVRDGYYGFSTPVGNYCDKNFPPEITSRSRYLWLRFHSDDTIEYKGFKAIWSQIPRPTYLGIPAEPEPCIKYVTEQADAEINDTLIGEERKIAQKNNVPLDCLWIIRAKEKWRIQMTFEYFKLEKPNDCDANFLTIFDKKTEMNSLVKNFCGSIAETVNTKSNVMYMRFYLEIKAINSSFKSLMTAIRDKEPNVQSCEDDEYDCDDATCIAGHLKCNERENCRLKWDEDVSICGVSYFMILINTTLVNNTLLM</sequence>
<dbReference type="PANTHER" id="PTHR24251">
    <property type="entry name" value="OVOCHYMASE-RELATED"/>
    <property type="match status" value="1"/>
</dbReference>